<evidence type="ECO:0000259" key="4">
    <source>
        <dbReference type="PROSITE" id="PS50893"/>
    </source>
</evidence>
<dbReference type="PANTHER" id="PTHR42939:SF1">
    <property type="entry name" value="ABC TRANSPORTER ATP-BINDING PROTEIN ALBC-RELATED"/>
    <property type="match status" value="1"/>
</dbReference>
<name>A0ABT6ZJM1_9ACTN</name>
<sequence>MLRTKDVAVGFGKRVLVRDACLSLAPGQIKGLIAPNGTGKTTLMRYVAGNKRLGTGRVEVDGTDLWALPGKDRPLLYVAGDGSGLYGHLNAVDHLHMVKDLWHRDLDVRQVVEKCGLAGFARRPVRKLSQGMRQTVSLCLGYAAGARYLLLDEPMNASDPTNIAFHSRTMRALAGNGVGILYSSHLLENVSEICDSVFVLREGRLQEFENSHRPGCAQALYRGCFMRDSQGREEPREQHAGIG</sequence>
<evidence type="ECO:0000313" key="5">
    <source>
        <dbReference type="EMBL" id="MDJ1129262.1"/>
    </source>
</evidence>
<keyword evidence="6" id="KW-1185">Reference proteome</keyword>
<evidence type="ECO:0000256" key="2">
    <source>
        <dbReference type="ARBA" id="ARBA00022741"/>
    </source>
</evidence>
<dbReference type="PROSITE" id="PS50893">
    <property type="entry name" value="ABC_TRANSPORTER_2"/>
    <property type="match status" value="1"/>
</dbReference>
<dbReference type="InterPro" id="IPR003439">
    <property type="entry name" value="ABC_transporter-like_ATP-bd"/>
</dbReference>
<keyword evidence="2" id="KW-0547">Nucleotide-binding</keyword>
<dbReference type="EMBL" id="JASJEX010000002">
    <property type="protein sequence ID" value="MDJ1129262.1"/>
    <property type="molecule type" value="Genomic_DNA"/>
</dbReference>
<dbReference type="Pfam" id="PF00005">
    <property type="entry name" value="ABC_tran"/>
    <property type="match status" value="1"/>
</dbReference>
<gene>
    <name evidence="5" type="ORF">QJ043_04110</name>
</gene>
<dbReference type="Proteomes" id="UP001431693">
    <property type="component" value="Unassembled WGS sequence"/>
</dbReference>
<dbReference type="SUPFAM" id="SSF52540">
    <property type="entry name" value="P-loop containing nucleoside triphosphate hydrolases"/>
    <property type="match status" value="1"/>
</dbReference>
<dbReference type="InterPro" id="IPR027417">
    <property type="entry name" value="P-loop_NTPase"/>
</dbReference>
<dbReference type="PANTHER" id="PTHR42939">
    <property type="entry name" value="ABC TRANSPORTER ATP-BINDING PROTEIN ALBC-RELATED"/>
    <property type="match status" value="1"/>
</dbReference>
<dbReference type="Gene3D" id="3.40.50.300">
    <property type="entry name" value="P-loop containing nucleotide triphosphate hydrolases"/>
    <property type="match status" value="1"/>
</dbReference>
<comment type="caution">
    <text evidence="5">The sequence shown here is derived from an EMBL/GenBank/DDBJ whole genome shotgun (WGS) entry which is preliminary data.</text>
</comment>
<keyword evidence="1" id="KW-0813">Transport</keyword>
<dbReference type="RefSeq" id="WP_283713926.1">
    <property type="nucleotide sequence ID" value="NZ_JASJEW010000008.1"/>
</dbReference>
<proteinExistence type="predicted"/>
<evidence type="ECO:0000256" key="1">
    <source>
        <dbReference type="ARBA" id="ARBA00022448"/>
    </source>
</evidence>
<accession>A0ABT6ZJM1</accession>
<protein>
    <submittedName>
        <fullName evidence="5">ABC transporter ATP-binding protein</fullName>
    </submittedName>
</protein>
<feature type="domain" description="ABC transporter" evidence="4">
    <location>
        <begin position="2"/>
        <end position="227"/>
    </location>
</feature>
<keyword evidence="3 5" id="KW-0067">ATP-binding</keyword>
<dbReference type="InterPro" id="IPR051782">
    <property type="entry name" value="ABC_Transporter_VariousFunc"/>
</dbReference>
<evidence type="ECO:0000313" key="6">
    <source>
        <dbReference type="Proteomes" id="UP001431693"/>
    </source>
</evidence>
<reference evidence="5" key="1">
    <citation type="submission" date="2023-05" db="EMBL/GenBank/DDBJ databases">
        <title>[olsenella] sp. nov., isolated from a pig farm feces dump.</title>
        <authorList>
            <person name="Chang Y.-H."/>
        </authorList>
    </citation>
    <scope>NUCLEOTIDE SEQUENCE</scope>
    <source>
        <strain evidence="5">YH-ols2217</strain>
    </source>
</reference>
<dbReference type="GO" id="GO:0005524">
    <property type="term" value="F:ATP binding"/>
    <property type="evidence" value="ECO:0007669"/>
    <property type="project" value="UniProtKB-KW"/>
</dbReference>
<dbReference type="SMART" id="SM00382">
    <property type="entry name" value="AAA"/>
    <property type="match status" value="1"/>
</dbReference>
<organism evidence="5 6">
    <name type="scientific">Kribbibacterium absianum</name>
    <dbReference type="NCBI Taxonomy" id="3044210"/>
    <lineage>
        <taxon>Bacteria</taxon>
        <taxon>Bacillati</taxon>
        <taxon>Actinomycetota</taxon>
        <taxon>Coriobacteriia</taxon>
        <taxon>Coriobacteriales</taxon>
        <taxon>Kribbibacteriaceae</taxon>
        <taxon>Kribbibacterium</taxon>
    </lineage>
</organism>
<evidence type="ECO:0000256" key="3">
    <source>
        <dbReference type="ARBA" id="ARBA00022840"/>
    </source>
</evidence>
<dbReference type="InterPro" id="IPR003593">
    <property type="entry name" value="AAA+_ATPase"/>
</dbReference>